<comment type="similarity">
    <text evidence="1">Belongs to the peptidase C40 family.</text>
</comment>
<evidence type="ECO:0000256" key="4">
    <source>
        <dbReference type="ARBA" id="ARBA00022807"/>
    </source>
</evidence>
<proteinExistence type="inferred from homology"/>
<dbReference type="GO" id="GO:0008234">
    <property type="term" value="F:cysteine-type peptidase activity"/>
    <property type="evidence" value="ECO:0007669"/>
    <property type="project" value="UniProtKB-KW"/>
</dbReference>
<evidence type="ECO:0000256" key="2">
    <source>
        <dbReference type="ARBA" id="ARBA00022670"/>
    </source>
</evidence>
<keyword evidence="7" id="KW-1185">Reference proteome</keyword>
<accession>A0A841BWH7</accession>
<dbReference type="Pfam" id="PF00877">
    <property type="entry name" value="NLPC_P60"/>
    <property type="match status" value="1"/>
</dbReference>
<dbReference type="Proteomes" id="UP000587527">
    <property type="component" value="Unassembled WGS sequence"/>
</dbReference>
<evidence type="ECO:0000313" key="7">
    <source>
        <dbReference type="Proteomes" id="UP000587527"/>
    </source>
</evidence>
<reference evidence="6 7" key="1">
    <citation type="submission" date="2020-08" db="EMBL/GenBank/DDBJ databases">
        <title>Sequencing the genomes of 1000 actinobacteria strains.</title>
        <authorList>
            <person name="Klenk H.-P."/>
        </authorList>
    </citation>
    <scope>NUCLEOTIDE SEQUENCE [LARGE SCALE GENOMIC DNA]</scope>
    <source>
        <strain evidence="6 7">DSM 45362</strain>
    </source>
</reference>
<protein>
    <submittedName>
        <fullName evidence="6">Cell wall-associated NlpC family hydrolase</fullName>
    </submittedName>
</protein>
<organism evidence="6 7">
    <name type="scientific">Allocatelliglobosispora scoriae</name>
    <dbReference type="NCBI Taxonomy" id="643052"/>
    <lineage>
        <taxon>Bacteria</taxon>
        <taxon>Bacillati</taxon>
        <taxon>Actinomycetota</taxon>
        <taxon>Actinomycetes</taxon>
        <taxon>Micromonosporales</taxon>
        <taxon>Micromonosporaceae</taxon>
        <taxon>Allocatelliglobosispora</taxon>
    </lineage>
</organism>
<evidence type="ECO:0000259" key="5">
    <source>
        <dbReference type="PROSITE" id="PS51935"/>
    </source>
</evidence>
<keyword evidence="2" id="KW-0645">Protease</keyword>
<dbReference type="InterPro" id="IPR000064">
    <property type="entry name" value="NLP_P60_dom"/>
</dbReference>
<name>A0A841BWH7_9ACTN</name>
<dbReference type="Gene3D" id="6.10.250.3150">
    <property type="match status" value="1"/>
</dbReference>
<keyword evidence="4" id="KW-0788">Thiol protease</keyword>
<dbReference type="SUPFAM" id="SSF54001">
    <property type="entry name" value="Cysteine proteinases"/>
    <property type="match status" value="1"/>
</dbReference>
<dbReference type="RefSeq" id="WP_221469975.1">
    <property type="nucleotide sequence ID" value="NZ_JACHMN010000002.1"/>
</dbReference>
<dbReference type="InterPro" id="IPR038765">
    <property type="entry name" value="Papain-like_cys_pep_sf"/>
</dbReference>
<dbReference type="GO" id="GO:0006508">
    <property type="term" value="P:proteolysis"/>
    <property type="evidence" value="ECO:0007669"/>
    <property type="project" value="UniProtKB-KW"/>
</dbReference>
<dbReference type="PANTHER" id="PTHR47359">
    <property type="entry name" value="PEPTIDOGLYCAN DL-ENDOPEPTIDASE CWLO"/>
    <property type="match status" value="1"/>
</dbReference>
<sequence length="325" mass="34952">MRSRALLTLLLTVVASFGVLLGSGTAVHADPSLSELEKQIDVAWNKLEPAIEEHNATKIKLSQQRKKVEAIQAKILPLQLKLDIAMDRVGEFATYMYTGGNTNAVTSLLMTGDPQVFTDQLIQLDQFARMQAESVQDAVAARQVLQDQKAPMDALLADLLEQEKAQAAKAKELDAAVDKLQAQVAKLYAGSAQLGSLRPAACPSTYPGGKAGIAVKFACAQIGKPYVWGADGPGSYDCSGLMLAAWGKAGVSLPHNAAAQRRTMPYVKYADLRPGDFVFMYSDIHHVGMYVGNGWIVHASRAGVPVRMKRLDTGDVHSYGRPSAA</sequence>
<comment type="caution">
    <text evidence="6">The sequence shown here is derived from an EMBL/GenBank/DDBJ whole genome shotgun (WGS) entry which is preliminary data.</text>
</comment>
<evidence type="ECO:0000256" key="3">
    <source>
        <dbReference type="ARBA" id="ARBA00022801"/>
    </source>
</evidence>
<evidence type="ECO:0000313" key="6">
    <source>
        <dbReference type="EMBL" id="MBB5871081.1"/>
    </source>
</evidence>
<gene>
    <name evidence="6" type="ORF">F4553_004460</name>
</gene>
<dbReference type="EMBL" id="JACHMN010000002">
    <property type="protein sequence ID" value="MBB5871081.1"/>
    <property type="molecule type" value="Genomic_DNA"/>
</dbReference>
<dbReference type="InterPro" id="IPR051794">
    <property type="entry name" value="PG_Endopeptidase_C40"/>
</dbReference>
<feature type="domain" description="NlpC/P60" evidence="5">
    <location>
        <begin position="208"/>
        <end position="325"/>
    </location>
</feature>
<dbReference type="AlphaFoldDB" id="A0A841BWH7"/>
<evidence type="ECO:0000256" key="1">
    <source>
        <dbReference type="ARBA" id="ARBA00007074"/>
    </source>
</evidence>
<dbReference type="PROSITE" id="PS51935">
    <property type="entry name" value="NLPC_P60"/>
    <property type="match status" value="1"/>
</dbReference>
<keyword evidence="3 6" id="KW-0378">Hydrolase</keyword>
<dbReference type="Gene3D" id="3.90.1720.10">
    <property type="entry name" value="endopeptidase domain like (from Nostoc punctiforme)"/>
    <property type="match status" value="1"/>
</dbReference>
<dbReference type="PANTHER" id="PTHR47359:SF3">
    <property type="entry name" value="NLP_P60 DOMAIN-CONTAINING PROTEIN-RELATED"/>
    <property type="match status" value="1"/>
</dbReference>